<accession>U4KJQ1</accession>
<evidence type="ECO:0000256" key="1">
    <source>
        <dbReference type="SAM" id="Phobius"/>
    </source>
</evidence>
<feature type="transmembrane region" description="Helical" evidence="1">
    <location>
        <begin position="202"/>
        <end position="223"/>
    </location>
</feature>
<dbReference type="Proteomes" id="UP000032740">
    <property type="component" value="Chromosome"/>
</dbReference>
<feature type="transmembrane region" description="Helical" evidence="1">
    <location>
        <begin position="171"/>
        <end position="190"/>
    </location>
</feature>
<protein>
    <submittedName>
        <fullName evidence="2">Uncharacterized protein</fullName>
    </submittedName>
</protein>
<organism evidence="2 3">
    <name type="scientific">Alteracholeplasma palmae (strain ATCC 49389 / J233)</name>
    <name type="common">Acholeplasma palmae</name>
    <dbReference type="NCBI Taxonomy" id="1318466"/>
    <lineage>
        <taxon>Bacteria</taxon>
        <taxon>Bacillati</taxon>
        <taxon>Mycoplasmatota</taxon>
        <taxon>Mollicutes</taxon>
        <taxon>Acholeplasmatales</taxon>
        <taxon>Acholeplasmataceae</taxon>
        <taxon>Acholeplasma</taxon>
    </lineage>
</organism>
<keyword evidence="3" id="KW-1185">Reference proteome</keyword>
<dbReference type="AlphaFoldDB" id="U4KJQ1"/>
<feature type="transmembrane region" description="Helical" evidence="1">
    <location>
        <begin position="91"/>
        <end position="111"/>
    </location>
</feature>
<feature type="transmembrane region" description="Helical" evidence="1">
    <location>
        <begin position="9"/>
        <end position="31"/>
    </location>
</feature>
<evidence type="ECO:0000313" key="3">
    <source>
        <dbReference type="Proteomes" id="UP000032740"/>
    </source>
</evidence>
<feature type="transmembrane region" description="Helical" evidence="1">
    <location>
        <begin position="117"/>
        <end position="139"/>
    </location>
</feature>
<dbReference type="HOGENOM" id="CLU_1197702_0_0_14"/>
<reference evidence="2 3" key="1">
    <citation type="journal article" date="2013" name="J. Mol. Microbiol. Biotechnol.">
        <title>Analysis of the Complete Genomes of Acholeplasma brassicae , A. palmae and A. laidlawii and Their Comparison to the Obligate Parasites from ' Candidatus Phytoplasma'.</title>
        <authorList>
            <person name="Kube M."/>
            <person name="Siewert C."/>
            <person name="Migdoll A.M."/>
            <person name="Duduk B."/>
            <person name="Holz S."/>
            <person name="Rabus R."/>
            <person name="Seemuller E."/>
            <person name="Mitrovic J."/>
            <person name="Muller I."/>
            <person name="Buttner C."/>
            <person name="Reinhardt R."/>
        </authorList>
    </citation>
    <scope>NUCLEOTIDE SEQUENCE [LARGE SCALE GENOMIC DNA]</scope>
    <source>
        <strain evidence="2 3">J233</strain>
    </source>
</reference>
<gene>
    <name evidence="2" type="ORF">BN85400750</name>
</gene>
<feature type="transmembrane region" description="Helical" evidence="1">
    <location>
        <begin position="37"/>
        <end position="60"/>
    </location>
</feature>
<dbReference type="RefSeq" id="WP_026654044.1">
    <property type="nucleotide sequence ID" value="NC_022538.1"/>
</dbReference>
<keyword evidence="1" id="KW-0812">Transmembrane</keyword>
<proteinExistence type="predicted"/>
<keyword evidence="1" id="KW-1133">Transmembrane helix</keyword>
<sequence>MVSKKEKQVYFNIFLFFTVISAAILAIFWYSDIFAHIVSIVVVINSLLVILATIEIFVIAKAKKIREEEITAIFVKKNKIGISNEKFVERFIYGISIIVMIMGFSVVGNNFVVKGEVFITIITSVLVAMFYFLSFIMFLKEYINNYFEQRINEIEIKEQMKKNRIHFRSNITIQILTYLGYLLITLIYSVLYIEKIINKKMYILFIIVFTMNYFILSITILIYKRHHYCNN</sequence>
<keyword evidence="1" id="KW-0472">Membrane</keyword>
<name>U4KJQ1_ALTPJ</name>
<dbReference type="KEGG" id="apal:BN85400750"/>
<evidence type="ECO:0000313" key="2">
    <source>
        <dbReference type="EMBL" id="CCV63652.1"/>
    </source>
</evidence>
<dbReference type="EMBL" id="FO681347">
    <property type="protein sequence ID" value="CCV63652.1"/>
    <property type="molecule type" value="Genomic_DNA"/>
</dbReference>